<dbReference type="AlphaFoldDB" id="A0A5P6P180"/>
<evidence type="ECO:0000313" key="2">
    <source>
        <dbReference type="EMBL" id="QFI71233.1"/>
    </source>
</evidence>
<evidence type="ECO:0000313" key="3">
    <source>
        <dbReference type="Proteomes" id="UP000325641"/>
    </source>
</evidence>
<reference evidence="3" key="1">
    <citation type="submission" date="2019-10" db="EMBL/GenBank/DDBJ databases">
        <title>Complete Genome Sequence of Bradyrhizobium betae type strain PL7HG1T.</title>
        <authorList>
            <person name="Bromfield E.S.P."/>
            <person name="Cloutier S."/>
        </authorList>
    </citation>
    <scope>NUCLEOTIDE SEQUENCE [LARGE SCALE GENOMIC DNA]</scope>
    <source>
        <strain evidence="3">PL7HG1</strain>
    </source>
</reference>
<protein>
    <submittedName>
        <fullName evidence="2">Uncharacterized protein</fullName>
    </submittedName>
</protein>
<dbReference type="KEGG" id="bbet:F8237_01885"/>
<sequence length="71" mass="7911">MTPLPTIIDLMPQERPAPDQGRRLDPEFVIAVALSTVPYRWSGRLLSEESLPVRAVLIALKEAGYRIVPAE</sequence>
<dbReference type="RefSeq" id="WP_151642143.1">
    <property type="nucleotide sequence ID" value="NZ_CP044543.1"/>
</dbReference>
<name>A0A5P6P180_9BRAD</name>
<dbReference type="OrthoDB" id="9850679at2"/>
<dbReference type="EMBL" id="CP044543">
    <property type="protein sequence ID" value="QFI71233.1"/>
    <property type="molecule type" value="Genomic_DNA"/>
</dbReference>
<evidence type="ECO:0000256" key="1">
    <source>
        <dbReference type="SAM" id="MobiDB-lite"/>
    </source>
</evidence>
<accession>A0A5P6P180</accession>
<feature type="region of interest" description="Disordered" evidence="1">
    <location>
        <begin position="1"/>
        <end position="21"/>
    </location>
</feature>
<dbReference type="Proteomes" id="UP000325641">
    <property type="component" value="Chromosome"/>
</dbReference>
<proteinExistence type="predicted"/>
<gene>
    <name evidence="2" type="ORF">F8237_01885</name>
</gene>
<organism evidence="2 3">
    <name type="scientific">Bradyrhizobium betae</name>
    <dbReference type="NCBI Taxonomy" id="244734"/>
    <lineage>
        <taxon>Bacteria</taxon>
        <taxon>Pseudomonadati</taxon>
        <taxon>Pseudomonadota</taxon>
        <taxon>Alphaproteobacteria</taxon>
        <taxon>Hyphomicrobiales</taxon>
        <taxon>Nitrobacteraceae</taxon>
        <taxon>Bradyrhizobium</taxon>
    </lineage>
</organism>